<dbReference type="Gene3D" id="1.10.246.80">
    <property type="match status" value="1"/>
</dbReference>
<dbReference type="InterPro" id="IPR032810">
    <property type="entry name" value="CCA-adding_enz_C"/>
</dbReference>
<dbReference type="InterPro" id="IPR002646">
    <property type="entry name" value="PolA_pol_head_dom"/>
</dbReference>
<dbReference type="PANTHER" id="PTHR46173:SF1">
    <property type="entry name" value="CCA TRNA NUCLEOTIDYLTRANSFERASE 1, MITOCHONDRIAL"/>
    <property type="match status" value="1"/>
</dbReference>
<evidence type="ECO:0000256" key="1">
    <source>
        <dbReference type="ARBA" id="ARBA00001946"/>
    </source>
</evidence>
<dbReference type="InterPro" id="IPR050264">
    <property type="entry name" value="Bact_CCA-adding_enz_type3_sf"/>
</dbReference>
<dbReference type="SUPFAM" id="SSF81891">
    <property type="entry name" value="Poly A polymerase C-terminal region-like"/>
    <property type="match status" value="1"/>
</dbReference>
<evidence type="ECO:0000256" key="9">
    <source>
        <dbReference type="RuleBase" id="RU003953"/>
    </source>
</evidence>
<keyword evidence="5" id="KW-0479">Metal-binding</keyword>
<name>A0A3G1KSN8_FORW1</name>
<dbReference type="Proteomes" id="UP000323521">
    <property type="component" value="Chromosome"/>
</dbReference>
<dbReference type="Pfam" id="PF12627">
    <property type="entry name" value="PolyA_pol_RNAbd"/>
    <property type="match status" value="1"/>
</dbReference>
<gene>
    <name evidence="13" type="ORF">DCMF_12145</name>
</gene>
<dbReference type="CDD" id="cd05398">
    <property type="entry name" value="NT_ClassII-CCAase"/>
    <property type="match status" value="1"/>
</dbReference>
<evidence type="ECO:0000256" key="2">
    <source>
        <dbReference type="ARBA" id="ARBA00022679"/>
    </source>
</evidence>
<dbReference type="Pfam" id="PF01743">
    <property type="entry name" value="PolyA_pol"/>
    <property type="match status" value="1"/>
</dbReference>
<evidence type="ECO:0000256" key="3">
    <source>
        <dbReference type="ARBA" id="ARBA00022694"/>
    </source>
</evidence>
<dbReference type="KEGG" id="fwa:DCMF_12145"/>
<evidence type="ECO:0000256" key="8">
    <source>
        <dbReference type="ARBA" id="ARBA00022884"/>
    </source>
</evidence>
<dbReference type="InterPro" id="IPR032828">
    <property type="entry name" value="PolyA_RNA-bd"/>
</dbReference>
<dbReference type="Gene3D" id="3.30.460.10">
    <property type="entry name" value="Beta Polymerase, domain 2"/>
    <property type="match status" value="1"/>
</dbReference>
<evidence type="ECO:0000259" key="11">
    <source>
        <dbReference type="Pfam" id="PF12627"/>
    </source>
</evidence>
<evidence type="ECO:0008006" key="15">
    <source>
        <dbReference type="Google" id="ProtNLM"/>
    </source>
</evidence>
<comment type="similarity">
    <text evidence="9">Belongs to the tRNA nucleotidyltransferase/poly(A) polymerase family.</text>
</comment>
<keyword evidence="3" id="KW-0819">tRNA processing</keyword>
<dbReference type="InterPro" id="IPR043519">
    <property type="entry name" value="NT_sf"/>
</dbReference>
<evidence type="ECO:0000259" key="12">
    <source>
        <dbReference type="Pfam" id="PF13735"/>
    </source>
</evidence>
<evidence type="ECO:0000313" key="14">
    <source>
        <dbReference type="Proteomes" id="UP000323521"/>
    </source>
</evidence>
<dbReference type="RefSeq" id="WP_148134680.1">
    <property type="nucleotide sequence ID" value="NZ_CP017634.1"/>
</dbReference>
<dbReference type="GO" id="GO:0016779">
    <property type="term" value="F:nucleotidyltransferase activity"/>
    <property type="evidence" value="ECO:0007669"/>
    <property type="project" value="UniProtKB-KW"/>
</dbReference>
<comment type="cofactor">
    <cofactor evidence="1">
        <name>Mg(2+)</name>
        <dbReference type="ChEBI" id="CHEBI:18420"/>
    </cofactor>
</comment>
<evidence type="ECO:0000256" key="7">
    <source>
        <dbReference type="ARBA" id="ARBA00022842"/>
    </source>
</evidence>
<feature type="domain" description="CCA-adding enzyme C-terminal" evidence="12">
    <location>
        <begin position="299"/>
        <end position="438"/>
    </location>
</feature>
<keyword evidence="6" id="KW-0547">Nucleotide-binding</keyword>
<evidence type="ECO:0000256" key="6">
    <source>
        <dbReference type="ARBA" id="ARBA00022741"/>
    </source>
</evidence>
<evidence type="ECO:0000313" key="13">
    <source>
        <dbReference type="EMBL" id="ATW25424.1"/>
    </source>
</evidence>
<keyword evidence="8 9" id="KW-0694">RNA-binding</keyword>
<dbReference type="InterPro" id="IPR003607">
    <property type="entry name" value="HD/PDEase_dom"/>
</dbReference>
<dbReference type="Pfam" id="PF13735">
    <property type="entry name" value="tRNA_NucTran2_2"/>
    <property type="match status" value="1"/>
</dbReference>
<dbReference type="PANTHER" id="PTHR46173">
    <property type="entry name" value="CCA TRNA NUCLEOTIDYLTRANSFERASE 1, MITOCHONDRIAL"/>
    <property type="match status" value="1"/>
</dbReference>
<dbReference type="CDD" id="cd00077">
    <property type="entry name" value="HDc"/>
    <property type="match status" value="1"/>
</dbReference>
<keyword evidence="7" id="KW-0460">Magnesium</keyword>
<dbReference type="SUPFAM" id="SSF81301">
    <property type="entry name" value="Nucleotidyltransferase"/>
    <property type="match status" value="1"/>
</dbReference>
<feature type="domain" description="tRNA nucleotidyltransferase/poly(A) polymerase RNA and SrmB- binding" evidence="11">
    <location>
        <begin position="172"/>
        <end position="233"/>
    </location>
</feature>
<dbReference type="GO" id="GO:0046872">
    <property type="term" value="F:metal ion binding"/>
    <property type="evidence" value="ECO:0007669"/>
    <property type="project" value="UniProtKB-KW"/>
</dbReference>
<evidence type="ECO:0000256" key="5">
    <source>
        <dbReference type="ARBA" id="ARBA00022723"/>
    </source>
</evidence>
<sequence length="445" mass="50337">MMIEKNRIPIEVIEILEQLRDQGYKSFIVGGAVRDLLLGKNPKDYDICTDATPEQVKDIFKKVIDTGLKFGTVTVLNGAFSVEVTTFRKSRATENGKRIKIDSFSKSPEEDVKARDFTINGLLFDGDKITDLVEGLKDLAERRIKAIEDPQDRFNEDALRMIRAIRFHCQLGFEIEDATYASISGNAGMIQGVAQERIRDELVKILISNQPAKGLRILHHTGLLKFVLPELEACHHFDQKNVHHDKDVFDHTLAVIDHTPNDLTLRLSALLHDIAKPQTFSLDEKGVGHFYLHNLRGQELSKEILTRLKFDNKTIDIVGTLVCEHMSKLQVLRHSTIKRLINRVGRENIFQLIDLQIADEAASAPPHNFKILEALKKEIGRICDKNEPLAIRDLAIGGTDLIKLGFEPGPEMGKVLDMLLNRVLNNPKINKKEILVTIALQFKQE</sequence>
<accession>A0A3G1KSN8</accession>
<proteinExistence type="inferred from homology"/>
<dbReference type="GO" id="GO:0000049">
    <property type="term" value="F:tRNA binding"/>
    <property type="evidence" value="ECO:0007669"/>
    <property type="project" value="TreeGrafter"/>
</dbReference>
<feature type="domain" description="Poly A polymerase head" evidence="10">
    <location>
        <begin position="27"/>
        <end position="144"/>
    </location>
</feature>
<dbReference type="OrthoDB" id="9805698at2"/>
<dbReference type="Gene3D" id="1.10.3090.10">
    <property type="entry name" value="cca-adding enzyme, domain 2"/>
    <property type="match status" value="1"/>
</dbReference>
<organism evidence="13 14">
    <name type="scientific">Formimonas warabiya</name>
    <dbReference type="NCBI Taxonomy" id="1761012"/>
    <lineage>
        <taxon>Bacteria</taxon>
        <taxon>Bacillati</taxon>
        <taxon>Bacillota</taxon>
        <taxon>Clostridia</taxon>
        <taxon>Eubacteriales</taxon>
        <taxon>Peptococcaceae</taxon>
        <taxon>Candidatus Formimonas</taxon>
    </lineage>
</organism>
<keyword evidence="4" id="KW-0548">Nucleotidyltransferase</keyword>
<evidence type="ECO:0000259" key="10">
    <source>
        <dbReference type="Pfam" id="PF01743"/>
    </source>
</evidence>
<keyword evidence="2 9" id="KW-0808">Transferase</keyword>
<dbReference type="GO" id="GO:0000166">
    <property type="term" value="F:nucleotide binding"/>
    <property type="evidence" value="ECO:0007669"/>
    <property type="project" value="UniProtKB-KW"/>
</dbReference>
<evidence type="ECO:0000256" key="4">
    <source>
        <dbReference type="ARBA" id="ARBA00022695"/>
    </source>
</evidence>
<dbReference type="GO" id="GO:0008033">
    <property type="term" value="P:tRNA processing"/>
    <property type="evidence" value="ECO:0007669"/>
    <property type="project" value="UniProtKB-KW"/>
</dbReference>
<protein>
    <recommendedName>
        <fullName evidence="15">CCA tRNA nucleotidyltransferase</fullName>
    </recommendedName>
</protein>
<dbReference type="AlphaFoldDB" id="A0A3G1KSN8"/>
<keyword evidence="14" id="KW-1185">Reference proteome</keyword>
<dbReference type="EMBL" id="CP017634">
    <property type="protein sequence ID" value="ATW25424.1"/>
    <property type="molecule type" value="Genomic_DNA"/>
</dbReference>
<reference evidence="13 14" key="1">
    <citation type="submission" date="2016-10" db="EMBL/GenBank/DDBJ databases">
        <title>Complete Genome Sequence of Peptococcaceae strain DCMF.</title>
        <authorList>
            <person name="Edwards R.J."/>
            <person name="Holland S.I."/>
            <person name="Deshpande N.P."/>
            <person name="Wong Y.K."/>
            <person name="Ertan H."/>
            <person name="Manefield M."/>
            <person name="Russell T.L."/>
            <person name="Lee M.J."/>
        </authorList>
    </citation>
    <scope>NUCLEOTIDE SEQUENCE [LARGE SCALE GENOMIC DNA]</scope>
    <source>
        <strain evidence="13 14">DCMF</strain>
    </source>
</reference>